<comment type="caution">
    <text evidence="1">The sequence shown here is derived from an EMBL/GenBank/DDBJ whole genome shotgun (WGS) entry which is preliminary data.</text>
</comment>
<dbReference type="AlphaFoldDB" id="A0A4R6A7F6"/>
<name>A0A4R6A7F6_9RHOB</name>
<evidence type="ECO:0000313" key="2">
    <source>
        <dbReference type="Proteomes" id="UP000294562"/>
    </source>
</evidence>
<gene>
    <name evidence="1" type="ORF">E2L05_20550</name>
</gene>
<accession>A0A4R6A7F6</accession>
<protein>
    <recommendedName>
        <fullName evidence="3">Abi family protein</fullName>
    </recommendedName>
</protein>
<proteinExistence type="predicted"/>
<evidence type="ECO:0000313" key="1">
    <source>
        <dbReference type="EMBL" id="TDL79600.1"/>
    </source>
</evidence>
<dbReference type="RefSeq" id="WP_133344889.1">
    <property type="nucleotide sequence ID" value="NZ_SMZO01000122.1"/>
</dbReference>
<dbReference type="InterPro" id="IPR011664">
    <property type="entry name" value="Abi_system_AbiD/AbiF-like"/>
</dbReference>
<dbReference type="EMBL" id="SMZO01000122">
    <property type="protein sequence ID" value="TDL79600.1"/>
    <property type="molecule type" value="Genomic_DNA"/>
</dbReference>
<dbReference type="OrthoDB" id="5363652at2"/>
<evidence type="ECO:0008006" key="3">
    <source>
        <dbReference type="Google" id="ProtNLM"/>
    </source>
</evidence>
<organism evidence="1 2">
    <name type="scientific">Meridianimarinicoccus aquatilis</name>
    <dbReference type="NCBI Taxonomy" id="2552766"/>
    <lineage>
        <taxon>Bacteria</taxon>
        <taxon>Pseudomonadati</taxon>
        <taxon>Pseudomonadota</taxon>
        <taxon>Alphaproteobacteria</taxon>
        <taxon>Rhodobacterales</taxon>
        <taxon>Paracoccaceae</taxon>
        <taxon>Meridianimarinicoccus</taxon>
    </lineage>
</organism>
<sequence>MTLICSGIDPALEQRTLISWMASLNEVRNACAHHSRLWNKALTNRPGFQKVGQLTDFDHMRNGRGKIHDHHSTRLYGALVAIIFIMKRLHPKTEWHQRFATLVTEKTLPKEISTLAAGFPEGWRDASIWK</sequence>
<keyword evidence="2" id="KW-1185">Reference proteome</keyword>
<reference evidence="1 2" key="1">
    <citation type="submission" date="2019-03" db="EMBL/GenBank/DDBJ databases">
        <title>Rhodobacteraceae bacterium SM1902, a new member of the family Rhodobacteraceae isolated from Yantai.</title>
        <authorList>
            <person name="Sun Y."/>
        </authorList>
    </citation>
    <scope>NUCLEOTIDE SEQUENCE [LARGE SCALE GENOMIC DNA]</scope>
    <source>
        <strain evidence="1 2">SM1902</strain>
    </source>
</reference>
<dbReference type="Proteomes" id="UP000294562">
    <property type="component" value="Unassembled WGS sequence"/>
</dbReference>
<dbReference type="Pfam" id="PF07751">
    <property type="entry name" value="Abi_2"/>
    <property type="match status" value="1"/>
</dbReference>